<evidence type="ECO:0000259" key="2">
    <source>
        <dbReference type="Pfam" id="PF00856"/>
    </source>
</evidence>
<name>A0A3R9WT15_9SPHN</name>
<dbReference type="GO" id="GO:0032259">
    <property type="term" value="P:methylation"/>
    <property type="evidence" value="ECO:0007669"/>
    <property type="project" value="UniProtKB-KW"/>
</dbReference>
<keyword evidence="3" id="KW-0489">Methyltransferase</keyword>
<dbReference type="SUPFAM" id="SSF82199">
    <property type="entry name" value="SET domain"/>
    <property type="match status" value="1"/>
</dbReference>
<dbReference type="Pfam" id="PF00856">
    <property type="entry name" value="SET"/>
    <property type="match status" value="1"/>
</dbReference>
<dbReference type="EMBL" id="RWJF01000001">
    <property type="protein sequence ID" value="RST31102.1"/>
    <property type="molecule type" value="Genomic_DNA"/>
</dbReference>
<dbReference type="InterPro" id="IPR001214">
    <property type="entry name" value="SET_dom"/>
</dbReference>
<protein>
    <submittedName>
        <fullName evidence="3">SET domain-containing protein-lysine N-methyltransferase</fullName>
    </submittedName>
</protein>
<organism evidence="3 4">
    <name type="scientific">Sphingomonas ginkgonis</name>
    <dbReference type="NCBI Taxonomy" id="2315330"/>
    <lineage>
        <taxon>Bacteria</taxon>
        <taxon>Pseudomonadati</taxon>
        <taxon>Pseudomonadota</taxon>
        <taxon>Alphaproteobacteria</taxon>
        <taxon>Sphingomonadales</taxon>
        <taxon>Sphingomonadaceae</taxon>
        <taxon>Sphingomonas</taxon>
    </lineage>
</organism>
<evidence type="ECO:0000313" key="3">
    <source>
        <dbReference type="EMBL" id="RST31102.1"/>
    </source>
</evidence>
<evidence type="ECO:0000256" key="1">
    <source>
        <dbReference type="SAM" id="MobiDB-lite"/>
    </source>
</evidence>
<dbReference type="Gene3D" id="2.170.270.10">
    <property type="entry name" value="SET domain"/>
    <property type="match status" value="1"/>
</dbReference>
<proteinExistence type="predicted"/>
<comment type="caution">
    <text evidence="3">The sequence shown here is derived from an EMBL/GenBank/DDBJ whole genome shotgun (WGS) entry which is preliminary data.</text>
</comment>
<evidence type="ECO:0000313" key="4">
    <source>
        <dbReference type="Proteomes" id="UP000274661"/>
    </source>
</evidence>
<dbReference type="Proteomes" id="UP000274661">
    <property type="component" value="Unassembled WGS sequence"/>
</dbReference>
<feature type="region of interest" description="Disordered" evidence="1">
    <location>
        <begin position="129"/>
        <end position="148"/>
    </location>
</feature>
<feature type="domain" description="SET" evidence="2">
    <location>
        <begin position="15"/>
        <end position="114"/>
    </location>
</feature>
<keyword evidence="4" id="KW-1185">Reference proteome</keyword>
<gene>
    <name evidence="3" type="ORF">HMF7854_09825</name>
</gene>
<sequence>MLMVATELKPSSIHGIGVFLTEPVSRGQLIWRFDSRIDRVYSDHEIAEMPAELRAFLRTYSTFHEGQKLWVLCGDNGRHFNHSDDPNTASLGIAFGDDVAMVELPAGTELTSDYRTICDAIRRNGADYSQPHELSSLSSPAISLSPMS</sequence>
<feature type="compositionally biased region" description="Low complexity" evidence="1">
    <location>
        <begin position="134"/>
        <end position="148"/>
    </location>
</feature>
<dbReference type="InterPro" id="IPR046341">
    <property type="entry name" value="SET_dom_sf"/>
</dbReference>
<dbReference type="AlphaFoldDB" id="A0A3R9WT15"/>
<reference evidence="3 4" key="1">
    <citation type="submission" date="2018-12" db="EMBL/GenBank/DDBJ databases">
        <title>Sphingomonas sp. HMF7854 Genome sequencing and assembly.</title>
        <authorList>
            <person name="Cha I."/>
            <person name="Kang H."/>
            <person name="Kim H."/>
            <person name="Kang J."/>
            <person name="Joh K."/>
        </authorList>
    </citation>
    <scope>NUCLEOTIDE SEQUENCE [LARGE SCALE GENOMIC DNA]</scope>
    <source>
        <strain evidence="3 4">HMF7854</strain>
    </source>
</reference>
<keyword evidence="3" id="KW-0808">Transferase</keyword>
<dbReference type="GO" id="GO:0008168">
    <property type="term" value="F:methyltransferase activity"/>
    <property type="evidence" value="ECO:0007669"/>
    <property type="project" value="UniProtKB-KW"/>
</dbReference>
<accession>A0A3R9WT15</accession>